<evidence type="ECO:0000259" key="4">
    <source>
        <dbReference type="PROSITE" id="PS51688"/>
    </source>
</evidence>
<keyword evidence="2" id="KW-1227">Viral tail protein</keyword>
<accession>A0A8S5SK50</accession>
<comment type="subcellular location">
    <subcellularLocation>
        <location evidence="1">Virion</location>
    </subcellularLocation>
</comment>
<evidence type="ECO:0000256" key="1">
    <source>
        <dbReference type="ARBA" id="ARBA00004328"/>
    </source>
</evidence>
<protein>
    <submittedName>
        <fullName evidence="5">Tail protein</fullName>
    </submittedName>
</protein>
<feature type="domain" description="Peptidase S74" evidence="4">
    <location>
        <begin position="632"/>
        <end position="731"/>
    </location>
</feature>
<sequence>MAESNATQVILTDDGIKIINAQNTADNAASQAENADSAALIAQSTANAAKSDADSNYNYANSEIAVQSNATSKAQSTADNAFSQATTAIDNDKVTSQAVTDLKDGSKLTIADLENGLATKVANSDYASYKVQTASQIAQKVDNGAFSAYQTTTADLIAQKVATSDFSAYQATTAKEISSKVESSDFQTYQTQTADMIASKVSTVDFNNLTISNRNLALGTATPITFPGKNIDNQAQVGYQFSSVIPLGTVVTVTFDVSSSTGVGEFVMQFYGSDSGSNWQTIAKDNLVNGTKHVSVTLTTTGTHLHVYPRINFATGNIAFSNFIISESSKEVNWTPAPEDQASQTQITQLSDDINLRVTKGDLIDEINLQAGNTLISSSGQLTLTADTVFFDTKKPVIIPNANITDTLNGKTFHGGDIISNANNTAKYYPMTITPDGAYKSTYFDSAVGLQSSVESGAISYKYRSMIGSGQYLAYDSVINGQGFESQSGYTSAKDTTFSNPETITGYVNVTPASGIYLYGPTQKINFAGNADNIGSNGITMDAYGNIYAQANSSYWRIRDINSNDIADFGIDTAGANNIFLHRELDIGNFQINTGHTFTSADNQAIHFAMGKGGAADIYAGAVHYTSLVKSSLLSVKQDVQKADTAYWAQLINSIDLATYQYKTDDNASHLRLSSIVDDVNVTKQWQLPDVFISRDENGRLNGVDDSVLLNATLATVQEQQKQIDQLNGHNMELEARLNKLEEKLNG</sequence>
<organism evidence="5">
    <name type="scientific">Siphoviridae sp. ctk5O4</name>
    <dbReference type="NCBI Taxonomy" id="2827921"/>
    <lineage>
        <taxon>Viruses</taxon>
        <taxon>Duplodnaviria</taxon>
        <taxon>Heunggongvirae</taxon>
        <taxon>Uroviricota</taxon>
        <taxon>Caudoviricetes</taxon>
    </lineage>
</organism>
<dbReference type="PROSITE" id="PS51688">
    <property type="entry name" value="ICA"/>
    <property type="match status" value="1"/>
</dbReference>
<evidence type="ECO:0000313" key="5">
    <source>
        <dbReference type="EMBL" id="DAF51195.1"/>
    </source>
</evidence>
<keyword evidence="3" id="KW-0175">Coiled coil</keyword>
<dbReference type="InterPro" id="IPR030392">
    <property type="entry name" value="S74_ICA"/>
</dbReference>
<dbReference type="EMBL" id="BK032612">
    <property type="protein sequence ID" value="DAF51195.1"/>
    <property type="molecule type" value="Genomic_DNA"/>
</dbReference>
<evidence type="ECO:0000256" key="2">
    <source>
        <dbReference type="ARBA" id="ARBA00022732"/>
    </source>
</evidence>
<keyword evidence="2" id="KW-0946">Virion</keyword>
<feature type="coiled-coil region" evidence="3">
    <location>
        <begin position="717"/>
        <end position="744"/>
    </location>
</feature>
<reference evidence="5" key="1">
    <citation type="journal article" date="2021" name="Proc. Natl. Acad. Sci. U.S.A.">
        <title>A Catalog of Tens of Thousands of Viruses from Human Metagenomes Reveals Hidden Associations with Chronic Diseases.</title>
        <authorList>
            <person name="Tisza M.J."/>
            <person name="Buck C.B."/>
        </authorList>
    </citation>
    <scope>NUCLEOTIDE SEQUENCE</scope>
    <source>
        <strain evidence="5">Ctk5O4</strain>
    </source>
</reference>
<dbReference type="GO" id="GO:0098015">
    <property type="term" value="C:virus tail"/>
    <property type="evidence" value="ECO:0007669"/>
    <property type="project" value="UniProtKB-KW"/>
</dbReference>
<name>A0A8S5SK50_9CAUD</name>
<proteinExistence type="predicted"/>
<evidence type="ECO:0000256" key="3">
    <source>
        <dbReference type="SAM" id="Coils"/>
    </source>
</evidence>